<proteinExistence type="predicted"/>
<feature type="transmembrane region" description="Helical" evidence="2">
    <location>
        <begin position="81"/>
        <end position="105"/>
    </location>
</feature>
<keyword evidence="2" id="KW-0812">Transmembrane</keyword>
<keyword evidence="2" id="KW-1133">Transmembrane helix</keyword>
<organism evidence="3">
    <name type="scientific">Kitasatospora camelliae</name>
    <dbReference type="NCBI Taxonomy" id="3156397"/>
    <lineage>
        <taxon>Bacteria</taxon>
        <taxon>Bacillati</taxon>
        <taxon>Actinomycetota</taxon>
        <taxon>Actinomycetes</taxon>
        <taxon>Kitasatosporales</taxon>
        <taxon>Streptomycetaceae</taxon>
        <taxon>Kitasatospora</taxon>
    </lineage>
</organism>
<gene>
    <name evidence="3" type="ORF">ABWK59_06810</name>
</gene>
<dbReference type="RefSeq" id="WP_354638733.1">
    <property type="nucleotide sequence ID" value="NZ_CP159872.1"/>
</dbReference>
<feature type="region of interest" description="Disordered" evidence="1">
    <location>
        <begin position="121"/>
        <end position="140"/>
    </location>
</feature>
<evidence type="ECO:0000313" key="3">
    <source>
        <dbReference type="EMBL" id="XCM78661.1"/>
    </source>
</evidence>
<dbReference type="EMBL" id="CP159872">
    <property type="protein sequence ID" value="XCM78661.1"/>
    <property type="molecule type" value="Genomic_DNA"/>
</dbReference>
<dbReference type="AlphaFoldDB" id="A0AAU8JTQ2"/>
<keyword evidence="2" id="KW-0472">Membrane</keyword>
<dbReference type="KEGG" id="kcm:ABWK59_06810"/>
<accession>A0AAU8JTQ2</accession>
<reference evidence="3" key="1">
    <citation type="submission" date="2024-06" db="EMBL/GenBank/DDBJ databases">
        <title>The genome sequences of Kitasatospora sp. strain HUAS MG31.</title>
        <authorList>
            <person name="Mo P."/>
        </authorList>
    </citation>
    <scope>NUCLEOTIDE SEQUENCE</scope>
    <source>
        <strain evidence="3">HUAS MG31</strain>
    </source>
</reference>
<protein>
    <submittedName>
        <fullName evidence="3">Uncharacterized protein</fullName>
    </submittedName>
</protein>
<sequence length="140" mass="14744">MTTRATRHPRLRRALLKAAALGSGLGFPALYGHWWFAARSFIRTCDLGPGGGWLLRTGESSLPPDAWCTFEGGTVHATPNWAAPVLFALLATAAVASVTLLAGLADSVALTGPALALHPGEPELEPELHPVQPVQPLHVD</sequence>
<evidence type="ECO:0000256" key="1">
    <source>
        <dbReference type="SAM" id="MobiDB-lite"/>
    </source>
</evidence>
<feature type="transmembrane region" description="Helical" evidence="2">
    <location>
        <begin position="14"/>
        <end position="34"/>
    </location>
</feature>
<name>A0AAU8JTQ2_9ACTN</name>
<evidence type="ECO:0000256" key="2">
    <source>
        <dbReference type="SAM" id="Phobius"/>
    </source>
</evidence>